<keyword evidence="9" id="KW-0375">Hydrogen ion transport</keyword>
<organism evidence="16 17">
    <name type="scientific">Cellvibrio zantedeschiae</name>
    <dbReference type="NCBI Taxonomy" id="1237077"/>
    <lineage>
        <taxon>Bacteria</taxon>
        <taxon>Pseudomonadati</taxon>
        <taxon>Pseudomonadota</taxon>
        <taxon>Gammaproteobacteria</taxon>
        <taxon>Cellvibrionales</taxon>
        <taxon>Cellvibrionaceae</taxon>
        <taxon>Cellvibrio</taxon>
    </lineage>
</organism>
<dbReference type="Proteomes" id="UP000619761">
    <property type="component" value="Unassembled WGS sequence"/>
</dbReference>
<feature type="domain" description="MotA/TolQ/ExbB proton channel" evidence="14">
    <location>
        <begin position="161"/>
        <end position="257"/>
    </location>
</feature>
<keyword evidence="5" id="KW-0145">Chemotaxis</keyword>
<comment type="similarity">
    <text evidence="2">Belongs to the MotA family.</text>
</comment>
<evidence type="ECO:0000256" key="9">
    <source>
        <dbReference type="ARBA" id="ARBA00022781"/>
    </source>
</evidence>
<dbReference type="InterPro" id="IPR022522">
    <property type="entry name" value="Flagellar_motor_stator_MotA"/>
</dbReference>
<protein>
    <submittedName>
        <fullName evidence="16">Flagellar motor protein MotA</fullName>
    </submittedName>
</protein>
<feature type="transmembrane region" description="Helical" evidence="13">
    <location>
        <begin position="20"/>
        <end position="43"/>
    </location>
</feature>
<keyword evidence="8" id="KW-0283">Flagellar rotation</keyword>
<evidence type="ECO:0000259" key="15">
    <source>
        <dbReference type="Pfam" id="PF20560"/>
    </source>
</evidence>
<feature type="transmembrane region" description="Helical" evidence="13">
    <location>
        <begin position="219"/>
        <end position="241"/>
    </location>
</feature>
<keyword evidence="16" id="KW-0966">Cell projection</keyword>
<keyword evidence="3" id="KW-0813">Transport</keyword>
<evidence type="ECO:0000313" key="16">
    <source>
        <dbReference type="EMBL" id="GGY62528.1"/>
    </source>
</evidence>
<evidence type="ECO:0000256" key="11">
    <source>
        <dbReference type="ARBA" id="ARBA00023065"/>
    </source>
</evidence>
<dbReference type="EMBL" id="BMYZ01000001">
    <property type="protein sequence ID" value="GGY62528.1"/>
    <property type="molecule type" value="Genomic_DNA"/>
</dbReference>
<evidence type="ECO:0000256" key="5">
    <source>
        <dbReference type="ARBA" id="ARBA00022500"/>
    </source>
</evidence>
<dbReference type="InterPro" id="IPR000540">
    <property type="entry name" value="Flag_MotA_CS"/>
</dbReference>
<keyword evidence="6" id="KW-0997">Cell inner membrane</keyword>
<proteinExistence type="inferred from homology"/>
<dbReference type="InterPro" id="IPR046786">
    <property type="entry name" value="MotA_N"/>
</dbReference>
<evidence type="ECO:0000256" key="4">
    <source>
        <dbReference type="ARBA" id="ARBA00022475"/>
    </source>
</evidence>
<dbReference type="PANTHER" id="PTHR30433">
    <property type="entry name" value="CHEMOTAXIS PROTEIN MOTA"/>
    <property type="match status" value="1"/>
</dbReference>
<keyword evidence="16" id="KW-0969">Cilium</keyword>
<keyword evidence="4" id="KW-1003">Cell membrane</keyword>
<dbReference type="PANTHER" id="PTHR30433:SF4">
    <property type="entry name" value="MOTILITY PROTEIN A"/>
    <property type="match status" value="1"/>
</dbReference>
<comment type="subcellular location">
    <subcellularLocation>
        <location evidence="1">Cell inner membrane</location>
        <topology evidence="1">Multi-pass membrane protein</topology>
    </subcellularLocation>
</comment>
<keyword evidence="16" id="KW-0282">Flagellum</keyword>
<evidence type="ECO:0000256" key="7">
    <source>
        <dbReference type="ARBA" id="ARBA00022692"/>
    </source>
</evidence>
<keyword evidence="11" id="KW-0406">Ion transport</keyword>
<feature type="transmembrane region" description="Helical" evidence="13">
    <location>
        <begin position="193"/>
        <end position="213"/>
    </location>
</feature>
<comment type="caution">
    <text evidence="16">The sequence shown here is derived from an EMBL/GenBank/DDBJ whole genome shotgun (WGS) entry which is preliminary data.</text>
</comment>
<evidence type="ECO:0000256" key="2">
    <source>
        <dbReference type="ARBA" id="ARBA00008038"/>
    </source>
</evidence>
<evidence type="ECO:0000313" key="17">
    <source>
        <dbReference type="Proteomes" id="UP000619761"/>
    </source>
</evidence>
<gene>
    <name evidence="16" type="primary">motA</name>
    <name evidence="16" type="ORF">GCM10011613_02530</name>
</gene>
<dbReference type="InterPro" id="IPR002898">
    <property type="entry name" value="MotA_ExbB_proton_chnl"/>
</dbReference>
<keyword evidence="12 13" id="KW-0472">Membrane</keyword>
<reference evidence="17" key="1">
    <citation type="journal article" date="2019" name="Int. J. Syst. Evol. Microbiol.">
        <title>The Global Catalogue of Microorganisms (GCM) 10K type strain sequencing project: providing services to taxonomists for standard genome sequencing and annotation.</title>
        <authorList>
            <consortium name="The Broad Institute Genomics Platform"/>
            <consortium name="The Broad Institute Genome Sequencing Center for Infectious Disease"/>
            <person name="Wu L."/>
            <person name="Ma J."/>
        </authorList>
    </citation>
    <scope>NUCLEOTIDE SEQUENCE [LARGE SCALE GENOMIC DNA]</scope>
    <source>
        <strain evidence="17">KCTC 32239</strain>
    </source>
</reference>
<dbReference type="NCBIfam" id="TIGR03818">
    <property type="entry name" value="MotA1"/>
    <property type="match status" value="1"/>
</dbReference>
<dbReference type="PROSITE" id="PS01307">
    <property type="entry name" value="MOTA"/>
    <property type="match status" value="1"/>
</dbReference>
<keyword evidence="7 13" id="KW-0812">Transmembrane</keyword>
<keyword evidence="10 13" id="KW-1133">Transmembrane helix</keyword>
<evidence type="ECO:0000256" key="12">
    <source>
        <dbReference type="ARBA" id="ARBA00023136"/>
    </source>
</evidence>
<evidence type="ECO:0000256" key="13">
    <source>
        <dbReference type="SAM" id="Phobius"/>
    </source>
</evidence>
<feature type="transmembrane region" description="Helical" evidence="13">
    <location>
        <begin position="55"/>
        <end position="79"/>
    </location>
</feature>
<evidence type="ECO:0000256" key="8">
    <source>
        <dbReference type="ARBA" id="ARBA00022779"/>
    </source>
</evidence>
<dbReference type="Pfam" id="PF20560">
    <property type="entry name" value="MotA_N"/>
    <property type="match status" value="1"/>
</dbReference>
<evidence type="ECO:0000256" key="6">
    <source>
        <dbReference type="ARBA" id="ARBA00022519"/>
    </source>
</evidence>
<name>A0ABQ3ASG9_9GAMM</name>
<keyword evidence="17" id="KW-1185">Reference proteome</keyword>
<evidence type="ECO:0000259" key="14">
    <source>
        <dbReference type="Pfam" id="PF01618"/>
    </source>
</evidence>
<sequence length="305" mass="32740">MDTTYTQSGPHAEKIEDGSLCVNIILGIIVIFGCIIGGFVGGGGQVMALFQPLEVLIICGASLGAMIIGNPLSVSIGVVKSAGALMTPSKYKKQLYLDLLTLLYDIFNKTRREGLMAIEGDIEEPESSPIFSNYPSILKDHHAVEFICDYLRIMVAGNMAPHELEALIDQELEGHHQEQALIPSAISGAADGLPGFGIVAAVLGIVITMGSLGGPPEELGHHVAAALVGTLLGILFAYGFIAPFSSYLNHKNRDEAHFYSCIKACLVASMNGVPPQIAVEFGRKVLYHSVRPSFKELEEQYRAKK</sequence>
<dbReference type="InterPro" id="IPR047055">
    <property type="entry name" value="MotA-like"/>
</dbReference>
<feature type="domain" description="Motility protein A N-terminal" evidence="15">
    <location>
        <begin position="25"/>
        <end position="114"/>
    </location>
</feature>
<dbReference type="Pfam" id="PF01618">
    <property type="entry name" value="MotA_ExbB"/>
    <property type="match status" value="1"/>
</dbReference>
<evidence type="ECO:0000256" key="1">
    <source>
        <dbReference type="ARBA" id="ARBA00004429"/>
    </source>
</evidence>
<evidence type="ECO:0000256" key="3">
    <source>
        <dbReference type="ARBA" id="ARBA00022448"/>
    </source>
</evidence>
<evidence type="ECO:0000256" key="10">
    <source>
        <dbReference type="ARBA" id="ARBA00022989"/>
    </source>
</evidence>
<accession>A0ABQ3ASG9</accession>